<evidence type="ECO:0000313" key="2">
    <source>
        <dbReference type="EMBL" id="KAK1388535.1"/>
    </source>
</evidence>
<protein>
    <submittedName>
        <fullName evidence="2">Uncharacterized protein</fullName>
    </submittedName>
</protein>
<reference evidence="2" key="2">
    <citation type="submission" date="2023-05" db="EMBL/GenBank/DDBJ databases">
        <authorList>
            <person name="Schelkunov M.I."/>
        </authorList>
    </citation>
    <scope>NUCLEOTIDE SEQUENCE</scope>
    <source>
        <strain evidence="2">Hsosn_3</strain>
        <tissue evidence="2">Leaf</tissue>
    </source>
</reference>
<comment type="caution">
    <text evidence="2">The sequence shown here is derived from an EMBL/GenBank/DDBJ whole genome shotgun (WGS) entry which is preliminary data.</text>
</comment>
<sequence length="114" mass="12552">MAGQQHMVQHLMQIDLKGWGGGYASSFQKICLFQMLNSVAEHESLLLQQPLLQQEKNPQLEKLKAFKTNPSILNSNRPQKPIAPIQQEQSLPPPNALHAAVTTSKVSNDSTAAP</sequence>
<gene>
    <name evidence="2" type="ORF">POM88_016713</name>
</gene>
<proteinExistence type="predicted"/>
<name>A0AAD8IMR8_9APIA</name>
<accession>A0AAD8IMR8</accession>
<reference evidence="2" key="1">
    <citation type="submission" date="2023-02" db="EMBL/GenBank/DDBJ databases">
        <title>Genome of toxic invasive species Heracleum sosnowskyi carries increased number of genes despite the absence of recent whole-genome duplications.</title>
        <authorList>
            <person name="Schelkunov M."/>
            <person name="Shtratnikova V."/>
            <person name="Makarenko M."/>
            <person name="Klepikova A."/>
            <person name="Omelchenko D."/>
            <person name="Novikova G."/>
            <person name="Obukhova E."/>
            <person name="Bogdanov V."/>
            <person name="Penin A."/>
            <person name="Logacheva M."/>
        </authorList>
    </citation>
    <scope>NUCLEOTIDE SEQUENCE</scope>
    <source>
        <strain evidence="2">Hsosn_3</strain>
        <tissue evidence="2">Leaf</tissue>
    </source>
</reference>
<feature type="compositionally biased region" description="Polar residues" evidence="1">
    <location>
        <begin position="68"/>
        <end position="78"/>
    </location>
</feature>
<dbReference type="EMBL" id="JAUIZM010000004">
    <property type="protein sequence ID" value="KAK1388535.1"/>
    <property type="molecule type" value="Genomic_DNA"/>
</dbReference>
<evidence type="ECO:0000256" key="1">
    <source>
        <dbReference type="SAM" id="MobiDB-lite"/>
    </source>
</evidence>
<feature type="region of interest" description="Disordered" evidence="1">
    <location>
        <begin position="68"/>
        <end position="114"/>
    </location>
</feature>
<keyword evidence="3" id="KW-1185">Reference proteome</keyword>
<dbReference type="Proteomes" id="UP001237642">
    <property type="component" value="Unassembled WGS sequence"/>
</dbReference>
<organism evidence="2 3">
    <name type="scientific">Heracleum sosnowskyi</name>
    <dbReference type="NCBI Taxonomy" id="360622"/>
    <lineage>
        <taxon>Eukaryota</taxon>
        <taxon>Viridiplantae</taxon>
        <taxon>Streptophyta</taxon>
        <taxon>Embryophyta</taxon>
        <taxon>Tracheophyta</taxon>
        <taxon>Spermatophyta</taxon>
        <taxon>Magnoliopsida</taxon>
        <taxon>eudicotyledons</taxon>
        <taxon>Gunneridae</taxon>
        <taxon>Pentapetalae</taxon>
        <taxon>asterids</taxon>
        <taxon>campanulids</taxon>
        <taxon>Apiales</taxon>
        <taxon>Apiaceae</taxon>
        <taxon>Apioideae</taxon>
        <taxon>apioid superclade</taxon>
        <taxon>Tordylieae</taxon>
        <taxon>Tordyliinae</taxon>
        <taxon>Heracleum</taxon>
    </lineage>
</organism>
<dbReference type="AlphaFoldDB" id="A0AAD8IMR8"/>
<feature type="compositionally biased region" description="Polar residues" evidence="1">
    <location>
        <begin position="101"/>
        <end position="114"/>
    </location>
</feature>
<evidence type="ECO:0000313" key="3">
    <source>
        <dbReference type="Proteomes" id="UP001237642"/>
    </source>
</evidence>